<dbReference type="PANTHER" id="PTHR10663:SF375">
    <property type="entry name" value="LD29171P"/>
    <property type="match status" value="1"/>
</dbReference>
<evidence type="ECO:0000259" key="4">
    <source>
        <dbReference type="PROSITE" id="PS50190"/>
    </source>
</evidence>
<gene>
    <name evidence="5" type="primary">SEC71</name>
    <name evidence="5" type="ORF">HK103_005426</name>
</gene>
<dbReference type="Pfam" id="PF12783">
    <property type="entry name" value="Sec7-like_HUS"/>
    <property type="match status" value="1"/>
</dbReference>
<evidence type="ECO:0000313" key="5">
    <source>
        <dbReference type="EMBL" id="KAJ3261588.1"/>
    </source>
</evidence>
<dbReference type="InterPro" id="IPR023394">
    <property type="entry name" value="Sec7_C_sf"/>
</dbReference>
<dbReference type="Pfam" id="PF01369">
    <property type="entry name" value="Sec7"/>
    <property type="match status" value="1"/>
</dbReference>
<evidence type="ECO:0000256" key="2">
    <source>
        <dbReference type="ARBA" id="ARBA00022490"/>
    </source>
</evidence>
<feature type="compositionally biased region" description="Polar residues" evidence="3">
    <location>
        <begin position="480"/>
        <end position="489"/>
    </location>
</feature>
<dbReference type="CDD" id="cd00171">
    <property type="entry name" value="Sec7"/>
    <property type="match status" value="1"/>
</dbReference>
<dbReference type="InterPro" id="IPR015403">
    <property type="entry name" value="Mon2/Sec7/BIG1-like_HDS"/>
</dbReference>
<feature type="compositionally biased region" description="Basic and acidic residues" evidence="3">
    <location>
        <begin position="143"/>
        <end position="167"/>
    </location>
</feature>
<proteinExistence type="predicted"/>
<dbReference type="InterPro" id="IPR000904">
    <property type="entry name" value="Sec7_dom"/>
</dbReference>
<evidence type="ECO:0000256" key="3">
    <source>
        <dbReference type="SAM" id="MobiDB-lite"/>
    </source>
</evidence>
<dbReference type="InterPro" id="IPR046455">
    <property type="entry name" value="Sec7/BIG1-like_C"/>
</dbReference>
<feature type="region of interest" description="Disordered" evidence="3">
    <location>
        <begin position="143"/>
        <end position="223"/>
    </location>
</feature>
<dbReference type="SMART" id="SM00222">
    <property type="entry name" value="Sec7"/>
    <property type="match status" value="1"/>
</dbReference>
<dbReference type="SUPFAM" id="SSF48371">
    <property type="entry name" value="ARM repeat"/>
    <property type="match status" value="1"/>
</dbReference>
<organism evidence="5 6">
    <name type="scientific">Boothiomyces macroporosus</name>
    <dbReference type="NCBI Taxonomy" id="261099"/>
    <lineage>
        <taxon>Eukaryota</taxon>
        <taxon>Fungi</taxon>
        <taxon>Fungi incertae sedis</taxon>
        <taxon>Chytridiomycota</taxon>
        <taxon>Chytridiomycota incertae sedis</taxon>
        <taxon>Chytridiomycetes</taxon>
        <taxon>Rhizophydiales</taxon>
        <taxon>Terramycetaceae</taxon>
        <taxon>Boothiomyces</taxon>
    </lineage>
</organism>
<comment type="subcellular location">
    <subcellularLocation>
        <location evidence="1">Cytoplasm</location>
    </subcellularLocation>
</comment>
<dbReference type="GO" id="GO:0005085">
    <property type="term" value="F:guanyl-nucleotide exchange factor activity"/>
    <property type="evidence" value="ECO:0007669"/>
    <property type="project" value="InterPro"/>
</dbReference>
<dbReference type="InterPro" id="IPR035999">
    <property type="entry name" value="Sec7_dom_sf"/>
</dbReference>
<evidence type="ECO:0000313" key="6">
    <source>
        <dbReference type="Proteomes" id="UP001210925"/>
    </source>
</evidence>
<dbReference type="Pfam" id="PF20252">
    <property type="entry name" value="BIG2_C"/>
    <property type="match status" value="1"/>
</dbReference>
<dbReference type="InterPro" id="IPR032691">
    <property type="entry name" value="Mon2/Sec7/BIG1-like_HUS"/>
</dbReference>
<evidence type="ECO:0000256" key="1">
    <source>
        <dbReference type="ARBA" id="ARBA00004496"/>
    </source>
</evidence>
<dbReference type="PANTHER" id="PTHR10663">
    <property type="entry name" value="GUANYL-NUCLEOTIDE EXCHANGE FACTOR"/>
    <property type="match status" value="1"/>
</dbReference>
<dbReference type="FunFam" id="1.10.1000.11:FF:000003">
    <property type="entry name" value="Brefeldin A-inhibited guanine nucleotide-exchange protein 1"/>
    <property type="match status" value="1"/>
</dbReference>
<comment type="caution">
    <text evidence="5">The sequence shown here is derived from an EMBL/GenBank/DDBJ whole genome shotgun (WGS) entry which is preliminary data.</text>
</comment>
<keyword evidence="6" id="KW-1185">Reference proteome</keyword>
<dbReference type="GO" id="GO:0032012">
    <property type="term" value="P:regulation of ARF protein signal transduction"/>
    <property type="evidence" value="ECO:0007669"/>
    <property type="project" value="InterPro"/>
</dbReference>
<dbReference type="Proteomes" id="UP001210925">
    <property type="component" value="Unassembled WGS sequence"/>
</dbReference>
<name>A0AAD5ULP5_9FUNG</name>
<keyword evidence="2" id="KW-0963">Cytoplasm</keyword>
<feature type="compositionally biased region" description="Basic and acidic residues" evidence="3">
    <location>
        <begin position="210"/>
        <end position="223"/>
    </location>
</feature>
<dbReference type="GO" id="GO:0005794">
    <property type="term" value="C:Golgi apparatus"/>
    <property type="evidence" value="ECO:0007669"/>
    <property type="project" value="UniProtKB-ARBA"/>
</dbReference>
<dbReference type="Gene3D" id="1.10.1000.11">
    <property type="entry name" value="Arf Nucleotide-binding Site Opener,domain 2"/>
    <property type="match status" value="1"/>
</dbReference>
<dbReference type="InterPro" id="IPR016024">
    <property type="entry name" value="ARM-type_fold"/>
</dbReference>
<dbReference type="PROSITE" id="PS50190">
    <property type="entry name" value="SEC7"/>
    <property type="match status" value="1"/>
</dbReference>
<dbReference type="Gene3D" id="1.10.220.20">
    <property type="match status" value="1"/>
</dbReference>
<dbReference type="EMBL" id="JADGKB010000005">
    <property type="protein sequence ID" value="KAJ3261588.1"/>
    <property type="molecule type" value="Genomic_DNA"/>
</dbReference>
<dbReference type="Pfam" id="PF09324">
    <property type="entry name" value="Sec7-like_HDS"/>
    <property type="match status" value="1"/>
</dbReference>
<sequence length="1646" mass="185541">MHKLTAGLALTGNIPGDVLVFEEYKSKAQEFGFCGDIPLEQTEFNLIDEMMFTVFQLALTRNEQDLQLQILQLFLTTITAQGIHMHAYTLAMIYRVSFLIHAISPVKSNNEITAKACLTQGINLIFTKLERFGLLYPHLTSSEKRKSEIEDTSDKKGIERKNSETLERNYTIENEEDGATSKLHVEPSVENLTDISKEPEPQDESSNTEAPKEAPPHDDGHTPEEQYALLKRDVKLTLLFLCHYALSSDKLKNDPSTFNPDDINDLTNPDELSATCVKDRSMALELIQSVFNNLGPVFRKDPEMFKIVKENVSNVISKNAITTNPTLFEASLAIFILLIKFFRHKLKMEIEVLLGIYFQILEMGNSTYKQKSIILQRILYIAENPQILMDIYINYDCEFEMVSLTEKMISICSKTTQGRDSITASSIFGESKLDLIRQQEKRLHLRSLCILTAVIESLVKWSKDLVKPPTVLAKPEDEPTSASAENKLNTGAKDDVSDQVEQVASKKQLFRQAVKIFNTKPQKGMNAFIHGGFVENNVSAIASFLQTTAELSKGGVGEYLGEGSPFNIQVMHAFIDAMNFTNMDIVAAIRQFLQAFRLPGEAQKIDRMMEKFADRYCECNPTIFAKADTAYTLAFSIIMLNTDQHSPQIKHRMDAEKFIKNNRGINDDGDLPDEFLTAIFNEIHDNEIIMEDERSDKLTKIAMGWGAGEATEKQRMEIFKKEASIIQKKTQQLMLTGNKVVPPFRSAKSKELARPLFATCSWALMAALSLSFEAASDTELSEEAQKKSKEPNVANLCLLGLTGGIKLACLFKLETERDAFVTSLAKLTSLTDFYNIKPKNIKAINALIELATTQGDYLDSAWIEIMKTLSQLERMQVSVLQGEEVKAGRISQDESRAGYQELSVTQEPRKAISKTLEKYVQEIQSQSSLIFIDRIFTTSVNLSATAIVYFFKAVCEVSLEEVYLSPTGAPMKNIHGPPRMYLLQKIVEIAYYNMHRIRFEWTQIWRLLQPHFNKVACHPNQRVATYAVDSLRQLGVKFLEREELGQFSSQHEFLKSFEWIIKHNQSPSIRELILNSLSQMITARASRIRSGWKSIFVTLVKAAQADEKTAHLGFQTIQMVFTHHFEEVVAAGGFVDLVSCLAECALLAGSGPAHDELVMSSIQMLQSCTKSLVERAELEATGKKKQTAAAPVVVIPTVTSTAVLSAQPHTHTPRINNLPQQPYLIANGCISEEHYYLSWFPILSAFSRVVTESEGVLVRTHTMEILFETIKTSGHLFDAPYWKSISRNIISPIFTDLSDPEEATLKESNSAVLILGLRLLVQMVSHHFEMFKKLSEGEEKSSIEFLHLCVDRMVEMMVNQDDKLANTGQTCFSQFLMTNAGKFTEDDWGWLIGKIGRAFQLTLPSELIKCHGPSNNDLPVPPNIVESALKATNHLETISLDSLDFEKTVIKCVTHLELLSTIKEFCLHQISPEATVLSSIPIPQRARLLEILYSSYAIARLFNSFTSLRQAIYKRGWVSQLPNLVKQETTSLSTYISLLFLCGKIGDDPQILETLDSEIDDLSLRLNTLLAAPTQNQRDIVSWCPIVIALYREVCAMDLLWDKDTPCAINKERIYNFAIKMLEVDRPDVRGAIIEYLKKVGTYVFQ</sequence>
<feature type="region of interest" description="Disordered" evidence="3">
    <location>
        <begin position="470"/>
        <end position="495"/>
    </location>
</feature>
<reference evidence="5" key="1">
    <citation type="submission" date="2020-05" db="EMBL/GenBank/DDBJ databases">
        <title>Phylogenomic resolution of chytrid fungi.</title>
        <authorList>
            <person name="Stajich J.E."/>
            <person name="Amses K."/>
            <person name="Simmons R."/>
            <person name="Seto K."/>
            <person name="Myers J."/>
            <person name="Bonds A."/>
            <person name="Quandt C.A."/>
            <person name="Barry K."/>
            <person name="Liu P."/>
            <person name="Grigoriev I."/>
            <person name="Longcore J.E."/>
            <person name="James T.Y."/>
        </authorList>
    </citation>
    <scope>NUCLEOTIDE SEQUENCE</scope>
    <source>
        <strain evidence="5">PLAUS21</strain>
    </source>
</reference>
<accession>A0AAD5ULP5</accession>
<protein>
    <submittedName>
        <fullName evidence="5">Protein transport protein sec71</fullName>
    </submittedName>
</protein>
<dbReference type="SUPFAM" id="SSF48425">
    <property type="entry name" value="Sec7 domain"/>
    <property type="match status" value="1"/>
</dbReference>
<feature type="domain" description="SEC7" evidence="4">
    <location>
        <begin position="499"/>
        <end position="686"/>
    </location>
</feature>